<sequence>MGYLAKKRTAYWQDKKTGQIIKTRQPESYTPCREWFIYFREVRLLHNAAAGQVCAEDAGTCLSYLDDPDWTEVDLETFTYWDLIYRNPDV</sequence>
<gene>
    <name evidence="1" type="ORF">KPNN53_069</name>
</gene>
<dbReference type="EMBL" id="MF476924">
    <property type="protein sequence ID" value="ASW27610.1"/>
    <property type="molecule type" value="Genomic_DNA"/>
</dbReference>
<proteinExistence type="predicted"/>
<evidence type="ECO:0000313" key="2">
    <source>
        <dbReference type="Proteomes" id="UP000223139"/>
    </source>
</evidence>
<dbReference type="Proteomes" id="UP000223139">
    <property type="component" value="Segment"/>
</dbReference>
<name>A0A248XD30_9CAUD</name>
<organism evidence="1 2">
    <name type="scientific">Klebsiella phage YMC15/11/N53_KPN_BP</name>
    <dbReference type="NCBI Taxonomy" id="2026101"/>
    <lineage>
        <taxon>Viruses</taxon>
        <taxon>Duplodnaviria</taxon>
        <taxon>Heunggongvirae</taxon>
        <taxon>Uroviricota</taxon>
        <taxon>Caudoviricetes</taxon>
        <taxon>Casjensviridae</taxon>
        <taxon>Yonseivirus</taxon>
        <taxon>Yonseivirus N137</taxon>
    </lineage>
</organism>
<accession>A0A248XD30</accession>
<evidence type="ECO:0000313" key="1">
    <source>
        <dbReference type="EMBL" id="ASW27610.1"/>
    </source>
</evidence>
<protein>
    <submittedName>
        <fullName evidence="1">Putative endolysin</fullName>
    </submittedName>
</protein>
<reference evidence="1 2" key="1">
    <citation type="submission" date="2017-07" db="EMBL/GenBank/DDBJ databases">
        <title>Complete Genome Sequence of the Klebsiella phage YMC15/11/N53_KPN_BP.</title>
        <authorList>
            <person name="Jeon J."/>
            <person name="Yong D."/>
            <person name="Lee K."/>
        </authorList>
    </citation>
    <scope>NUCLEOTIDE SEQUENCE [LARGE SCALE GENOMIC DNA]</scope>
</reference>